<keyword evidence="3" id="KW-1185">Reference proteome</keyword>
<evidence type="ECO:0000256" key="1">
    <source>
        <dbReference type="SAM" id="Phobius"/>
    </source>
</evidence>
<name>A0ABR8G540_9NOSO</name>
<comment type="caution">
    <text evidence="2">The sequence shown here is derived from an EMBL/GenBank/DDBJ whole genome shotgun (WGS) entry which is preliminary data.</text>
</comment>
<dbReference type="EMBL" id="JACJTB010000069">
    <property type="protein sequence ID" value="MBD2598355.1"/>
    <property type="molecule type" value="Genomic_DNA"/>
</dbReference>
<keyword evidence="1" id="KW-0472">Membrane</keyword>
<reference evidence="2 3" key="1">
    <citation type="journal article" date="2020" name="ISME J.">
        <title>Comparative genomics reveals insights into cyanobacterial evolution and habitat adaptation.</title>
        <authorList>
            <person name="Chen M.Y."/>
            <person name="Teng W.K."/>
            <person name="Zhao L."/>
            <person name="Hu C.X."/>
            <person name="Zhou Y.K."/>
            <person name="Han B.P."/>
            <person name="Song L.R."/>
            <person name="Shu W.S."/>
        </authorList>
    </citation>
    <scope>NUCLEOTIDE SEQUENCE [LARGE SCALE GENOMIC DNA]</scope>
    <source>
        <strain evidence="2 3">FACHB-130</strain>
    </source>
</reference>
<proteinExistence type="predicted"/>
<dbReference type="Proteomes" id="UP000603457">
    <property type="component" value="Unassembled WGS sequence"/>
</dbReference>
<gene>
    <name evidence="2" type="ORF">H6G74_29100</name>
</gene>
<keyword evidence="1" id="KW-1133">Transmembrane helix</keyword>
<keyword evidence="1" id="KW-0812">Transmembrane</keyword>
<evidence type="ECO:0000313" key="2">
    <source>
        <dbReference type="EMBL" id="MBD2598355.1"/>
    </source>
</evidence>
<dbReference type="InterPro" id="IPR018719">
    <property type="entry name" value="DUF2243_membrane"/>
</dbReference>
<evidence type="ECO:0000313" key="3">
    <source>
        <dbReference type="Proteomes" id="UP000603457"/>
    </source>
</evidence>
<protein>
    <submittedName>
        <fullName evidence="2">DUF2243 domain-containing protein</fullName>
    </submittedName>
</protein>
<organism evidence="2 3">
    <name type="scientific">Nostoc spongiaeforme FACHB-130</name>
    <dbReference type="NCBI Taxonomy" id="1357510"/>
    <lineage>
        <taxon>Bacteria</taxon>
        <taxon>Bacillati</taxon>
        <taxon>Cyanobacteriota</taxon>
        <taxon>Cyanophyceae</taxon>
        <taxon>Nostocales</taxon>
        <taxon>Nostocaceae</taxon>
        <taxon>Nostoc</taxon>
    </lineage>
</organism>
<sequence length="46" mass="5264">MDHQILGIHYVKPGTNQLGWDLGFFVFGTLLVLIGWIMLQKSKKGY</sequence>
<dbReference type="Pfam" id="PF10002">
    <property type="entry name" value="DUF2243"/>
    <property type="match status" value="1"/>
</dbReference>
<feature type="transmembrane region" description="Helical" evidence="1">
    <location>
        <begin position="20"/>
        <end position="39"/>
    </location>
</feature>
<accession>A0ABR8G540</accession>